<proteinExistence type="predicted"/>
<evidence type="ECO:0000259" key="2">
    <source>
        <dbReference type="Pfam" id="PF07534"/>
    </source>
</evidence>
<evidence type="ECO:0000313" key="4">
    <source>
        <dbReference type="Proteomes" id="UP000041254"/>
    </source>
</evidence>
<dbReference type="EMBL" id="CDMY01000802">
    <property type="protein sequence ID" value="CEM34081.1"/>
    <property type="molecule type" value="Genomic_DNA"/>
</dbReference>
<dbReference type="AlphaFoldDB" id="A0A0G4GTJ2"/>
<reference evidence="3 4" key="1">
    <citation type="submission" date="2014-11" db="EMBL/GenBank/DDBJ databases">
        <authorList>
            <person name="Zhu J."/>
            <person name="Qi W."/>
            <person name="Song R."/>
        </authorList>
    </citation>
    <scope>NUCLEOTIDE SEQUENCE [LARGE SCALE GENOMIC DNA]</scope>
</reference>
<evidence type="ECO:0000256" key="1">
    <source>
        <dbReference type="SAM" id="MobiDB-lite"/>
    </source>
</evidence>
<evidence type="ECO:0000313" key="3">
    <source>
        <dbReference type="EMBL" id="CEM34081.1"/>
    </source>
</evidence>
<accession>A0A0G4GTJ2</accession>
<name>A0A0G4GTJ2_VITBC</name>
<protein>
    <recommendedName>
        <fullName evidence="2">TLDc domain-containing protein</fullName>
    </recommendedName>
</protein>
<dbReference type="PhylomeDB" id="A0A0G4GTJ2"/>
<dbReference type="VEuPathDB" id="CryptoDB:Vbra_10306"/>
<keyword evidence="4" id="KW-1185">Reference proteome</keyword>
<organism evidence="3 4">
    <name type="scientific">Vitrella brassicaformis (strain CCMP3155)</name>
    <dbReference type="NCBI Taxonomy" id="1169540"/>
    <lineage>
        <taxon>Eukaryota</taxon>
        <taxon>Sar</taxon>
        <taxon>Alveolata</taxon>
        <taxon>Colpodellida</taxon>
        <taxon>Vitrellaceae</taxon>
        <taxon>Vitrella</taxon>
    </lineage>
</organism>
<feature type="domain" description="TLDc" evidence="2">
    <location>
        <begin position="137"/>
        <end position="186"/>
    </location>
</feature>
<dbReference type="InterPro" id="IPR006571">
    <property type="entry name" value="TLDc_dom"/>
</dbReference>
<feature type="compositionally biased region" description="Polar residues" evidence="1">
    <location>
        <begin position="1"/>
        <end position="15"/>
    </location>
</feature>
<sequence>MAPSPSSAAAVTDSKSPAKADDTQPCGHKFHFQCTRNRICGLPSTPSAGVPKCSGLCKKEGGGGGGVSDDTPGSQQSGSQMLTLEGCSLCMDCVVQRIGYGPRNGVCPLCRAARAWAIGGSSIGLSDVAHIAKWLGGASLTLIYRASRDGTGYDDLLRCVGDKLRLVFIIRKGRYVFGAFISGGLHEPRTRPAAVGRPAEDIRSCHQWTSSAEVPEGYTGERQDDIAVLGGSLNFVADELEVLQML</sequence>
<dbReference type="Proteomes" id="UP000041254">
    <property type="component" value="Unassembled WGS sequence"/>
</dbReference>
<feature type="region of interest" description="Disordered" evidence="1">
    <location>
        <begin position="1"/>
        <end position="25"/>
    </location>
</feature>
<dbReference type="Pfam" id="PF07534">
    <property type="entry name" value="TLD"/>
    <property type="match status" value="1"/>
</dbReference>
<gene>
    <name evidence="3" type="ORF">Vbra_10306</name>
</gene>
<dbReference type="InParanoid" id="A0A0G4GTJ2"/>